<dbReference type="EMBL" id="CP140153">
    <property type="protein sequence ID" value="WQH16649.1"/>
    <property type="molecule type" value="Genomic_DNA"/>
</dbReference>
<keyword evidence="3" id="KW-1185">Reference proteome</keyword>
<protein>
    <submittedName>
        <fullName evidence="2">Uncharacterized protein</fullName>
    </submittedName>
</protein>
<feature type="transmembrane region" description="Helical" evidence="1">
    <location>
        <begin position="12"/>
        <end position="33"/>
    </location>
</feature>
<gene>
    <name evidence="2" type="ORF">SR882_01760</name>
</gene>
<organism evidence="2 3">
    <name type="scientific">Guyparkeria halophila</name>
    <dbReference type="NCBI Taxonomy" id="47960"/>
    <lineage>
        <taxon>Bacteria</taxon>
        <taxon>Pseudomonadati</taxon>
        <taxon>Pseudomonadota</taxon>
        <taxon>Gammaproteobacteria</taxon>
        <taxon>Chromatiales</taxon>
        <taxon>Thioalkalibacteraceae</taxon>
        <taxon>Guyparkeria</taxon>
    </lineage>
</organism>
<evidence type="ECO:0000256" key="1">
    <source>
        <dbReference type="SAM" id="Phobius"/>
    </source>
</evidence>
<sequence length="204" mass="21470">MPHPIEERLFPASRVVALAALAVMAISMLATRYHHFSSALHLADTSWAVFFLAGLWFRQARVLGGLLVLAVAIDLGSVWLDGAAMASCFSPAYPGVLAAYAALWGAGRLAGKRLAHGSEGTLTGLAWIAVALLAGSVVAFGISNATFYAFSGQFEAMVAFEYAQRTMPYLSGYVTSAAIYSVVALAGMAATNLVRDGVRAQRHG</sequence>
<feature type="transmembrane region" description="Helical" evidence="1">
    <location>
        <begin position="122"/>
        <end position="150"/>
    </location>
</feature>
<accession>A0ABZ0YWX1</accession>
<feature type="transmembrane region" description="Helical" evidence="1">
    <location>
        <begin position="92"/>
        <end position="110"/>
    </location>
</feature>
<feature type="transmembrane region" description="Helical" evidence="1">
    <location>
        <begin position="170"/>
        <end position="194"/>
    </location>
</feature>
<dbReference type="Proteomes" id="UP001327459">
    <property type="component" value="Chromosome"/>
</dbReference>
<keyword evidence="1" id="KW-0812">Transmembrane</keyword>
<dbReference type="RefSeq" id="WP_322521638.1">
    <property type="nucleotide sequence ID" value="NZ_CP140153.1"/>
</dbReference>
<keyword evidence="1" id="KW-1133">Transmembrane helix</keyword>
<name>A0ABZ0YWX1_9GAMM</name>
<keyword evidence="1" id="KW-0472">Membrane</keyword>
<reference evidence="2 3" key="1">
    <citation type="submission" date="2023-11" db="EMBL/GenBank/DDBJ databases">
        <title>MicrobeMod: A computational toolkit for identifying prokaryotic methylation and restriction-modification with nanopore sequencing.</title>
        <authorList>
            <person name="Crits-Christoph A."/>
            <person name="Kang S.C."/>
            <person name="Lee H."/>
            <person name="Ostrov N."/>
        </authorList>
    </citation>
    <scope>NUCLEOTIDE SEQUENCE [LARGE SCALE GENOMIC DNA]</scope>
    <source>
        <strain evidence="2 3">ATCC 49870</strain>
    </source>
</reference>
<proteinExistence type="predicted"/>
<evidence type="ECO:0000313" key="3">
    <source>
        <dbReference type="Proteomes" id="UP001327459"/>
    </source>
</evidence>
<evidence type="ECO:0000313" key="2">
    <source>
        <dbReference type="EMBL" id="WQH16649.1"/>
    </source>
</evidence>